<dbReference type="AlphaFoldDB" id="A0A6I8LFW8"/>
<feature type="compositionally biased region" description="Basic and acidic residues" evidence="1">
    <location>
        <begin position="20"/>
        <end position="36"/>
    </location>
</feature>
<proteinExistence type="predicted"/>
<evidence type="ECO:0000313" key="2">
    <source>
        <dbReference type="EMBL" id="VVJ15941.1"/>
    </source>
</evidence>
<evidence type="ECO:0000313" key="3">
    <source>
        <dbReference type="Proteomes" id="UP000399805"/>
    </source>
</evidence>
<reference evidence="2 3" key="1">
    <citation type="submission" date="2019-09" db="EMBL/GenBank/DDBJ databases">
        <authorList>
            <person name="Leyn A S."/>
        </authorList>
    </citation>
    <scope>NUCLEOTIDE SEQUENCE [LARGE SCALE GENOMIC DNA]</scope>
    <source>
        <strain evidence="2">AA231_1</strain>
    </source>
</reference>
<organism evidence="2 3">
    <name type="scientific">Amycolatopsis camponoti</name>
    <dbReference type="NCBI Taxonomy" id="2606593"/>
    <lineage>
        <taxon>Bacteria</taxon>
        <taxon>Bacillati</taxon>
        <taxon>Actinomycetota</taxon>
        <taxon>Actinomycetes</taxon>
        <taxon>Pseudonocardiales</taxon>
        <taxon>Pseudonocardiaceae</taxon>
        <taxon>Amycolatopsis</taxon>
    </lineage>
</organism>
<gene>
    <name evidence="2" type="ORF">AA23TX_00962</name>
</gene>
<dbReference type="Proteomes" id="UP000399805">
    <property type="component" value="Unassembled WGS sequence"/>
</dbReference>
<feature type="region of interest" description="Disordered" evidence="1">
    <location>
        <begin position="1"/>
        <end position="47"/>
    </location>
</feature>
<sequence length="47" mass="5422">MDRESRPRQTPPSHGLSRSAPHDRPQCTRAPVREPRFNGVRTSRGKR</sequence>
<dbReference type="EMBL" id="CABVGP010000001">
    <property type="protein sequence ID" value="VVJ15941.1"/>
    <property type="molecule type" value="Genomic_DNA"/>
</dbReference>
<evidence type="ECO:0000256" key="1">
    <source>
        <dbReference type="SAM" id="MobiDB-lite"/>
    </source>
</evidence>
<name>A0A6I8LFW8_9PSEU</name>
<protein>
    <submittedName>
        <fullName evidence="2">Uncharacterized protein</fullName>
    </submittedName>
</protein>
<accession>A0A6I8LFW8</accession>
<keyword evidence="3" id="KW-1185">Reference proteome</keyword>